<dbReference type="InterPro" id="IPR057776">
    <property type="entry name" value="UTP23_sensor"/>
</dbReference>
<dbReference type="OrthoDB" id="25675at2759"/>
<feature type="compositionally biased region" description="Basic residues" evidence="2">
    <location>
        <begin position="251"/>
        <end position="261"/>
    </location>
</feature>
<dbReference type="InParanoid" id="K1WVG8"/>
<evidence type="ECO:0000313" key="5">
    <source>
        <dbReference type="Proteomes" id="UP000006757"/>
    </source>
</evidence>
<evidence type="ECO:0000313" key="4">
    <source>
        <dbReference type="EMBL" id="EKD04844.1"/>
    </source>
</evidence>
<organism evidence="4 5">
    <name type="scientific">Trichosporon asahii var. asahii (strain CBS 8904)</name>
    <name type="common">Yeast</name>
    <dbReference type="NCBI Taxonomy" id="1220162"/>
    <lineage>
        <taxon>Eukaryota</taxon>
        <taxon>Fungi</taxon>
        <taxon>Dikarya</taxon>
        <taxon>Basidiomycota</taxon>
        <taxon>Agaricomycotina</taxon>
        <taxon>Tremellomycetes</taxon>
        <taxon>Trichosporonales</taxon>
        <taxon>Trichosporonaceae</taxon>
        <taxon>Trichosporon</taxon>
    </lineage>
</organism>
<evidence type="ECO:0000256" key="1">
    <source>
        <dbReference type="ARBA" id="ARBA00023242"/>
    </source>
</evidence>
<feature type="compositionally biased region" description="Basic and acidic residues" evidence="2">
    <location>
        <begin position="270"/>
        <end position="290"/>
    </location>
</feature>
<proteinExistence type="predicted"/>
<dbReference type="AlphaFoldDB" id="K1WVG8"/>
<dbReference type="eggNOG" id="KOG3164">
    <property type="taxonomic scope" value="Eukaryota"/>
</dbReference>
<keyword evidence="5" id="KW-1185">Reference proteome</keyword>
<keyword evidence="1" id="KW-0539">Nucleus</keyword>
<gene>
    <name evidence="4" type="ORF">A1Q2_00790</name>
</gene>
<dbReference type="Pfam" id="PF04900">
    <property type="entry name" value="Fcf1"/>
    <property type="match status" value="1"/>
</dbReference>
<name>K1WVG8_TRIAC</name>
<dbReference type="CDD" id="cd09865">
    <property type="entry name" value="PIN_ScUtp23p-like"/>
    <property type="match status" value="1"/>
</dbReference>
<dbReference type="FunCoup" id="K1WVG8">
    <property type="interactions" value="558"/>
</dbReference>
<evidence type="ECO:0000259" key="3">
    <source>
        <dbReference type="Pfam" id="PF24779"/>
    </source>
</evidence>
<feature type="region of interest" description="Disordered" evidence="2">
    <location>
        <begin position="184"/>
        <end position="303"/>
    </location>
</feature>
<dbReference type="EMBL" id="AMBO01000187">
    <property type="protein sequence ID" value="EKD04844.1"/>
    <property type="molecule type" value="Genomic_DNA"/>
</dbReference>
<dbReference type="Gene3D" id="3.40.50.1010">
    <property type="entry name" value="5'-nuclease"/>
    <property type="match status" value="1"/>
</dbReference>
<protein>
    <recommendedName>
        <fullName evidence="3">UTP23 sensor motif region domain-containing protein</fullName>
    </recommendedName>
</protein>
<dbReference type="Pfam" id="PF24779">
    <property type="entry name" value="UTP23_sensor"/>
    <property type="match status" value="1"/>
</dbReference>
<dbReference type="Proteomes" id="UP000006757">
    <property type="component" value="Unassembled WGS sequence"/>
</dbReference>
<dbReference type="GO" id="GO:0032040">
    <property type="term" value="C:small-subunit processome"/>
    <property type="evidence" value="ECO:0007669"/>
    <property type="project" value="InterPro"/>
</dbReference>
<feature type="compositionally biased region" description="Low complexity" evidence="2">
    <location>
        <begin position="192"/>
        <end position="204"/>
    </location>
</feature>
<sequence length="303" mass="33229">MRQKRAKAYKRVMALYVSTFGFRLPYQVLLSDGFLLESAKQKDIDTLAVVRKVLGLSGNDTRDTKFMITQCCMEALYKLGKEYQHVVNLAKTAERRKCNHREAIDPTQCIKEVVGETNKHRYVLCTASQKFLGSMSRVPGLPIVHYNSTGVLVLSPPSQATVRAKLAQEEEKRKAGAELLDGVVDGDNVKGAPAASTTAEAAATRSRKQGPKAPNPLSMKKKKRKVEVEEQAEGEKEGDQGENGGEDDGGRRKKKRKRGRGKGAVAEAISEIRAEGEEKRLKALEERAARDAPAGGDSDDDSD</sequence>
<feature type="domain" description="UTP23 sensor motif region" evidence="3">
    <location>
        <begin position="207"/>
        <end position="223"/>
    </location>
</feature>
<comment type="caution">
    <text evidence="4">The sequence shown here is derived from an EMBL/GenBank/DDBJ whole genome shotgun (WGS) entry which is preliminary data.</text>
</comment>
<evidence type="ECO:0000256" key="2">
    <source>
        <dbReference type="SAM" id="MobiDB-lite"/>
    </source>
</evidence>
<dbReference type="OMA" id="CCMQALY"/>
<dbReference type="STRING" id="1220162.K1WVG8"/>
<accession>K1WVG8</accession>
<reference evidence="4 5" key="1">
    <citation type="journal article" date="2012" name="Eukaryot. Cell">
        <title>Genome sequence of the Trichosporon asahii environmental strain CBS 8904.</title>
        <authorList>
            <person name="Yang R.Y."/>
            <person name="Li H.T."/>
            <person name="Zhu H."/>
            <person name="Zhou G.P."/>
            <person name="Wang M."/>
            <person name="Wang L."/>
        </authorList>
    </citation>
    <scope>NUCLEOTIDE SEQUENCE [LARGE SCALE GENOMIC DNA]</scope>
    <source>
        <strain evidence="4 5">CBS 8904</strain>
    </source>
</reference>
<dbReference type="HOGENOM" id="CLU_053567_2_1_1"/>
<dbReference type="PANTHER" id="PTHR12416">
    <property type="entry name" value="RRNA-PROCESSING PROTEIN UTP23 HOMOLOG"/>
    <property type="match status" value="1"/>
</dbReference>
<dbReference type="InterPro" id="IPR006984">
    <property type="entry name" value="Fcf1/UTP23"/>
</dbReference>